<dbReference type="AlphaFoldDB" id="A0A8S9SB37"/>
<comment type="caution">
    <text evidence="1">The sequence shown here is derived from an EMBL/GenBank/DDBJ whole genome shotgun (WGS) entry which is preliminary data.</text>
</comment>
<proteinExistence type="predicted"/>
<sequence>MHGIMSYRRLRRARSLRSDRAERTLGRYAATELRLGLGRYIVTEQNTRSVAA</sequence>
<evidence type="ECO:0000313" key="2">
    <source>
        <dbReference type="Proteomes" id="UP000712600"/>
    </source>
</evidence>
<dbReference type="Proteomes" id="UP000712600">
    <property type="component" value="Unassembled WGS sequence"/>
</dbReference>
<reference evidence="1" key="1">
    <citation type="submission" date="2019-12" db="EMBL/GenBank/DDBJ databases">
        <title>Genome sequencing and annotation of Brassica cretica.</title>
        <authorList>
            <person name="Studholme D.J."/>
            <person name="Sarris P."/>
        </authorList>
    </citation>
    <scope>NUCLEOTIDE SEQUENCE</scope>
    <source>
        <strain evidence="1">PFS-109/04</strain>
        <tissue evidence="1">Leaf</tissue>
    </source>
</reference>
<name>A0A8S9SB37_BRACR</name>
<protein>
    <submittedName>
        <fullName evidence="1">Uncharacterized protein</fullName>
    </submittedName>
</protein>
<dbReference type="EMBL" id="QGKX02000004">
    <property type="protein sequence ID" value="KAF3598786.1"/>
    <property type="molecule type" value="Genomic_DNA"/>
</dbReference>
<gene>
    <name evidence="1" type="ORF">F2Q69_00036421</name>
</gene>
<accession>A0A8S9SB37</accession>
<evidence type="ECO:0000313" key="1">
    <source>
        <dbReference type="EMBL" id="KAF3598786.1"/>
    </source>
</evidence>
<organism evidence="1 2">
    <name type="scientific">Brassica cretica</name>
    <name type="common">Mustard</name>
    <dbReference type="NCBI Taxonomy" id="69181"/>
    <lineage>
        <taxon>Eukaryota</taxon>
        <taxon>Viridiplantae</taxon>
        <taxon>Streptophyta</taxon>
        <taxon>Embryophyta</taxon>
        <taxon>Tracheophyta</taxon>
        <taxon>Spermatophyta</taxon>
        <taxon>Magnoliopsida</taxon>
        <taxon>eudicotyledons</taxon>
        <taxon>Gunneridae</taxon>
        <taxon>Pentapetalae</taxon>
        <taxon>rosids</taxon>
        <taxon>malvids</taxon>
        <taxon>Brassicales</taxon>
        <taxon>Brassicaceae</taxon>
        <taxon>Brassiceae</taxon>
        <taxon>Brassica</taxon>
    </lineage>
</organism>